<protein>
    <submittedName>
        <fullName evidence="2">Uncharacterized protein</fullName>
    </submittedName>
</protein>
<sequence length="76" mass="8478">MVNWGAIRVQIGIQVGRAKGLREGGVDDVSVDALVEALELCKDVAQMAEKEITDLRERLRREEMKSNLFAMYAGAR</sequence>
<dbReference type="RefSeq" id="WP_258434139.1">
    <property type="nucleotide sequence ID" value="NZ_JANSGW010000023.1"/>
</dbReference>
<dbReference type="AlphaFoldDB" id="A0AAP3DJ58"/>
<evidence type="ECO:0000256" key="1">
    <source>
        <dbReference type="SAM" id="Coils"/>
    </source>
</evidence>
<feature type="coiled-coil region" evidence="1">
    <location>
        <begin position="38"/>
        <end position="65"/>
    </location>
</feature>
<evidence type="ECO:0000313" key="3">
    <source>
        <dbReference type="Proteomes" id="UP001077662"/>
    </source>
</evidence>
<keyword evidence="1" id="KW-0175">Coiled coil</keyword>
<evidence type="ECO:0000313" key="2">
    <source>
        <dbReference type="EMBL" id="MCZ0808632.1"/>
    </source>
</evidence>
<reference evidence="2" key="1">
    <citation type="submission" date="2022-09" db="EMBL/GenBank/DDBJ databases">
        <title>Genome analysis and characterization of larvicidal activity of Brevibacillus strains.</title>
        <authorList>
            <person name="Patrusheva E.V."/>
            <person name="Izotova A.O."/>
            <person name="Toshchakov S.V."/>
            <person name="Sineoky S.P."/>
        </authorList>
    </citation>
    <scope>NUCLEOTIDE SEQUENCE</scope>
    <source>
        <strain evidence="2">VKPM_B-13247</strain>
    </source>
</reference>
<proteinExistence type="predicted"/>
<accession>A0AAP3DJ58</accession>
<gene>
    <name evidence="2" type="ORF">O0554_17240</name>
</gene>
<comment type="caution">
    <text evidence="2">The sequence shown here is derived from an EMBL/GenBank/DDBJ whole genome shotgun (WGS) entry which is preliminary data.</text>
</comment>
<organism evidence="2 3">
    <name type="scientific">Brevibacillus laterosporus</name>
    <name type="common">Bacillus laterosporus</name>
    <dbReference type="NCBI Taxonomy" id="1465"/>
    <lineage>
        <taxon>Bacteria</taxon>
        <taxon>Bacillati</taxon>
        <taxon>Bacillota</taxon>
        <taxon>Bacilli</taxon>
        <taxon>Bacillales</taxon>
        <taxon>Paenibacillaceae</taxon>
        <taxon>Brevibacillus</taxon>
    </lineage>
</organism>
<dbReference type="Proteomes" id="UP001077662">
    <property type="component" value="Unassembled WGS sequence"/>
</dbReference>
<dbReference type="EMBL" id="JAPTNE010000023">
    <property type="protein sequence ID" value="MCZ0808632.1"/>
    <property type="molecule type" value="Genomic_DNA"/>
</dbReference>
<name>A0AAP3DJ58_BRELA</name>